<dbReference type="PANTHER" id="PTHR24286">
    <property type="entry name" value="CYTOCHROME P450 26"/>
    <property type="match status" value="1"/>
</dbReference>
<evidence type="ECO:0000313" key="6">
    <source>
        <dbReference type="EMBL" id="KAL3814177.1"/>
    </source>
</evidence>
<protein>
    <recommendedName>
        <fullName evidence="8">Allene oxide synthase</fullName>
    </recommendedName>
</protein>
<dbReference type="Proteomes" id="UP001634393">
    <property type="component" value="Unassembled WGS sequence"/>
</dbReference>
<keyword evidence="7" id="KW-1185">Reference proteome</keyword>
<evidence type="ECO:0008006" key="8">
    <source>
        <dbReference type="Google" id="ProtNLM"/>
    </source>
</evidence>
<reference evidence="6 7" key="1">
    <citation type="submission" date="2024-12" db="EMBL/GenBank/DDBJ databases">
        <title>The unique morphological basis and parallel evolutionary history of personate flowers in Penstemon.</title>
        <authorList>
            <person name="Depatie T.H."/>
            <person name="Wessinger C.A."/>
        </authorList>
    </citation>
    <scope>NUCLEOTIDE SEQUENCE [LARGE SCALE GENOMIC DNA]</scope>
    <source>
        <strain evidence="6">WTNN_2</strain>
        <tissue evidence="6">Leaf</tissue>
    </source>
</reference>
<evidence type="ECO:0000256" key="3">
    <source>
        <dbReference type="ARBA" id="ARBA00023004"/>
    </source>
</evidence>
<comment type="caution">
    <text evidence="6">The sequence shown here is derived from an EMBL/GenBank/DDBJ whole genome shotgun (WGS) entry which is preliminary data.</text>
</comment>
<accession>A0ABD3RPT1</accession>
<dbReference type="PRINTS" id="PR00465">
    <property type="entry name" value="EP450IV"/>
</dbReference>
<evidence type="ECO:0000256" key="1">
    <source>
        <dbReference type="ARBA" id="ARBA00022617"/>
    </source>
</evidence>
<dbReference type="GO" id="GO:0006631">
    <property type="term" value="P:fatty acid metabolic process"/>
    <property type="evidence" value="ECO:0007669"/>
    <property type="project" value="UniProtKB-ARBA"/>
</dbReference>
<keyword evidence="1 5" id="KW-0349">Heme</keyword>
<proteinExistence type="predicted"/>
<keyword evidence="4" id="KW-0456">Lyase</keyword>
<dbReference type="InterPro" id="IPR036396">
    <property type="entry name" value="Cyt_P450_sf"/>
</dbReference>
<dbReference type="Gene3D" id="1.10.630.10">
    <property type="entry name" value="Cytochrome P450"/>
    <property type="match status" value="1"/>
</dbReference>
<dbReference type="AlphaFoldDB" id="A0ABD3RPT1"/>
<dbReference type="Pfam" id="PF00067">
    <property type="entry name" value="p450"/>
    <property type="match status" value="1"/>
</dbReference>
<dbReference type="PANTHER" id="PTHR24286:SF302">
    <property type="entry name" value="ALLENE OXIDE SYNTHASE 2"/>
    <property type="match status" value="1"/>
</dbReference>
<dbReference type="InterPro" id="IPR001128">
    <property type="entry name" value="Cyt_P450"/>
</dbReference>
<comment type="cofactor">
    <cofactor evidence="5">
        <name>heme</name>
        <dbReference type="ChEBI" id="CHEBI:30413"/>
    </cofactor>
</comment>
<dbReference type="CDD" id="cd11071">
    <property type="entry name" value="CYP74"/>
    <property type="match status" value="1"/>
</dbReference>
<feature type="binding site" description="axial binding residue" evidence="5">
    <location>
        <position position="437"/>
    </location>
    <ligand>
        <name>heme</name>
        <dbReference type="ChEBI" id="CHEBI:30413"/>
    </ligand>
    <ligandPart>
        <name>Fe</name>
        <dbReference type="ChEBI" id="CHEBI:18248"/>
    </ligandPart>
</feature>
<evidence type="ECO:0000256" key="5">
    <source>
        <dbReference type="PIRSR" id="PIRSR602403-1"/>
    </source>
</evidence>
<sequence>MALLHDSDKPSSSSGILPLKEIPGDYGLPFFGPIKDRLDFYYRQGKDEYFRARMKKYNSTVYRVNSPPGPFNAKDSKVIVLLDAVSFPILFDTSKVEKKNVFIGTYMPSTHFTGGYRVCAYLDPSESKHETLKALLLTLLDKLHKKLIPSFRDSVTQLFIDLETELDNNGEASFNPISDKMSFDFLFRLFGNKSSYDTTVGGTGNTSLDRWLLFQLAPLVTLGLKYLPNCVEDLLLHTFPLPYFVVKSGYEKVHDAFHDAIKDLIDEAEEEGVGRDEASHNLMFLTGFNAYGGTKVLFPALLKYVGTGGVDLHRRLADEIRTIVKDEGTVTLAALEKMSLAKSVVWEALRIEPPVQFQYAKAKEDITITSHDSSYVIKKGETICGYQPFATKDPKIFTNPEGFVPDRFVGEGEKLIKYVYWSNGRESNDPTANDKQCPAKDMVVLLSRMMLVEFFLRYDTFSVEVGQLLLGSSVTFKSVTKAI</sequence>
<keyword evidence="2 5" id="KW-0479">Metal-binding</keyword>
<gene>
    <name evidence="6" type="ORF">ACJIZ3_015445</name>
</gene>
<evidence type="ECO:0000313" key="7">
    <source>
        <dbReference type="Proteomes" id="UP001634393"/>
    </source>
</evidence>
<dbReference type="SUPFAM" id="SSF48264">
    <property type="entry name" value="Cytochrome P450"/>
    <property type="match status" value="1"/>
</dbReference>
<keyword evidence="3 5" id="KW-0408">Iron</keyword>
<dbReference type="InterPro" id="IPR002403">
    <property type="entry name" value="Cyt_P450_E_grp-IV"/>
</dbReference>
<name>A0ABD3RPT1_9LAMI</name>
<dbReference type="GO" id="GO:0046872">
    <property type="term" value="F:metal ion binding"/>
    <property type="evidence" value="ECO:0007669"/>
    <property type="project" value="UniProtKB-KW"/>
</dbReference>
<organism evidence="6 7">
    <name type="scientific">Penstemon smallii</name>
    <dbReference type="NCBI Taxonomy" id="265156"/>
    <lineage>
        <taxon>Eukaryota</taxon>
        <taxon>Viridiplantae</taxon>
        <taxon>Streptophyta</taxon>
        <taxon>Embryophyta</taxon>
        <taxon>Tracheophyta</taxon>
        <taxon>Spermatophyta</taxon>
        <taxon>Magnoliopsida</taxon>
        <taxon>eudicotyledons</taxon>
        <taxon>Gunneridae</taxon>
        <taxon>Pentapetalae</taxon>
        <taxon>asterids</taxon>
        <taxon>lamiids</taxon>
        <taxon>Lamiales</taxon>
        <taxon>Plantaginaceae</taxon>
        <taxon>Cheloneae</taxon>
        <taxon>Penstemon</taxon>
    </lineage>
</organism>
<dbReference type="FunFam" id="1.10.630.10:FF:000024">
    <property type="entry name" value="Allene oxide synthase, chloroplastic"/>
    <property type="match status" value="1"/>
</dbReference>
<evidence type="ECO:0000256" key="4">
    <source>
        <dbReference type="ARBA" id="ARBA00023239"/>
    </source>
</evidence>
<evidence type="ECO:0000256" key="2">
    <source>
        <dbReference type="ARBA" id="ARBA00022723"/>
    </source>
</evidence>
<dbReference type="EMBL" id="JBJXBP010000008">
    <property type="protein sequence ID" value="KAL3814177.1"/>
    <property type="molecule type" value="Genomic_DNA"/>
</dbReference>
<dbReference type="GO" id="GO:0016829">
    <property type="term" value="F:lyase activity"/>
    <property type="evidence" value="ECO:0007669"/>
    <property type="project" value="UniProtKB-KW"/>
</dbReference>